<keyword evidence="1" id="KW-1133">Transmembrane helix</keyword>
<evidence type="ECO:0000256" key="1">
    <source>
        <dbReference type="SAM" id="Phobius"/>
    </source>
</evidence>
<dbReference type="Proteomes" id="UP000298664">
    <property type="component" value="Chromosome Circular"/>
</dbReference>
<evidence type="ECO:0000313" key="3">
    <source>
        <dbReference type="Proteomes" id="UP000298664"/>
    </source>
</evidence>
<keyword evidence="1" id="KW-0472">Membrane</keyword>
<protein>
    <submittedName>
        <fullName evidence="2">Uncharacterized protein</fullName>
    </submittedName>
</protein>
<accession>A0AAF0H6F7</accession>
<sequence>MGEWVNWFPIVMLPLKILVLGWGMYYAIKWHYDQNKKKKAQSGAGPQDRAE</sequence>
<proteinExistence type="predicted"/>
<dbReference type="EMBL" id="CP124733">
    <property type="protein sequence ID" value="WHA39887.1"/>
    <property type="molecule type" value="Genomic_DNA"/>
</dbReference>
<dbReference type="RefSeq" id="WP_170980209.1">
    <property type="nucleotide sequence ID" value="NZ_CP124733.1"/>
</dbReference>
<keyword evidence="1" id="KW-0812">Transmembrane</keyword>
<evidence type="ECO:0000313" key="2">
    <source>
        <dbReference type="EMBL" id="WHA39887.1"/>
    </source>
</evidence>
<feature type="transmembrane region" description="Helical" evidence="1">
    <location>
        <begin position="6"/>
        <end position="28"/>
    </location>
</feature>
<name>A0AAF0H6F7_9HYPH</name>
<gene>
    <name evidence="2" type="ORF">CFBP5477_008465</name>
</gene>
<dbReference type="AlphaFoldDB" id="A0AAF0H6F7"/>
<organism evidence="2 3">
    <name type="scientific">Agrobacterium larrymoorei</name>
    <dbReference type="NCBI Taxonomy" id="160699"/>
    <lineage>
        <taxon>Bacteria</taxon>
        <taxon>Pseudomonadati</taxon>
        <taxon>Pseudomonadota</taxon>
        <taxon>Alphaproteobacteria</taxon>
        <taxon>Hyphomicrobiales</taxon>
        <taxon>Rhizobiaceae</taxon>
        <taxon>Rhizobium/Agrobacterium group</taxon>
        <taxon>Agrobacterium</taxon>
    </lineage>
</organism>
<reference evidence="2" key="1">
    <citation type="submission" date="2023-05" db="EMBL/GenBank/DDBJ databases">
        <title>Complete genome sequence of Agrobacterium larrymoorei CFBP5477.</title>
        <authorList>
            <person name="Yen H.-C."/>
            <person name="Chou L."/>
            <person name="Lin Y.-C."/>
            <person name="Lai E.-M."/>
            <person name="Kuo C.-H."/>
        </authorList>
    </citation>
    <scope>NUCLEOTIDE SEQUENCE</scope>
    <source>
        <strain evidence="2">CFBP5477</strain>
    </source>
</reference>